<dbReference type="EMBL" id="BAZW01000053">
    <property type="protein sequence ID" value="GAO31592.1"/>
    <property type="molecule type" value="Genomic_DNA"/>
</dbReference>
<comment type="caution">
    <text evidence="2">The sequence shown here is derived from an EMBL/GenBank/DDBJ whole genome shotgun (WGS) entry which is preliminary data.</text>
</comment>
<reference evidence="2 3" key="1">
    <citation type="journal article" date="2015" name="Microbes Environ.">
        <title>Distribution and evolution of nitrogen fixation genes in the phylum bacteroidetes.</title>
        <authorList>
            <person name="Inoue J."/>
            <person name="Oshima K."/>
            <person name="Suda W."/>
            <person name="Sakamoto M."/>
            <person name="Iino T."/>
            <person name="Noda S."/>
            <person name="Hongoh Y."/>
            <person name="Hattori M."/>
            <person name="Ohkuma M."/>
        </authorList>
    </citation>
    <scope>NUCLEOTIDE SEQUENCE [LARGE SCALE GENOMIC DNA]</scope>
    <source>
        <strain evidence="2">JCM 15548</strain>
    </source>
</reference>
<protein>
    <submittedName>
        <fullName evidence="2">Uncharacterized protein</fullName>
    </submittedName>
</protein>
<dbReference type="PROSITE" id="PS51257">
    <property type="entry name" value="PROKAR_LIPOPROTEIN"/>
    <property type="match status" value="1"/>
</dbReference>
<keyword evidence="3" id="KW-1185">Reference proteome</keyword>
<accession>A0A0E9M1A1</accession>
<name>A0A0E9M1A1_9BACT</name>
<organism evidence="2 3">
    <name type="scientific">Geofilum rubicundum JCM 15548</name>
    <dbReference type="NCBI Taxonomy" id="1236989"/>
    <lineage>
        <taxon>Bacteria</taxon>
        <taxon>Pseudomonadati</taxon>
        <taxon>Bacteroidota</taxon>
        <taxon>Bacteroidia</taxon>
        <taxon>Marinilabiliales</taxon>
        <taxon>Marinilabiliaceae</taxon>
        <taxon>Geofilum</taxon>
    </lineage>
</organism>
<evidence type="ECO:0000256" key="1">
    <source>
        <dbReference type="SAM" id="SignalP"/>
    </source>
</evidence>
<dbReference type="Proteomes" id="UP000032900">
    <property type="component" value="Unassembled WGS sequence"/>
</dbReference>
<dbReference type="STRING" id="1236989.JCM15548_13968"/>
<dbReference type="AlphaFoldDB" id="A0A0E9M1A1"/>
<dbReference type="RefSeq" id="WP_062127789.1">
    <property type="nucleotide sequence ID" value="NZ_BAZW01000053.1"/>
</dbReference>
<proteinExistence type="predicted"/>
<gene>
    <name evidence="2" type="ORF">JCM15548_13968</name>
</gene>
<evidence type="ECO:0000313" key="2">
    <source>
        <dbReference type="EMBL" id="GAO31592.1"/>
    </source>
</evidence>
<evidence type="ECO:0000313" key="3">
    <source>
        <dbReference type="Proteomes" id="UP000032900"/>
    </source>
</evidence>
<feature type="signal peptide" evidence="1">
    <location>
        <begin position="1"/>
        <end position="19"/>
    </location>
</feature>
<feature type="chain" id="PRO_5002428547" evidence="1">
    <location>
        <begin position="20"/>
        <end position="156"/>
    </location>
</feature>
<keyword evidence="1" id="KW-0732">Signal</keyword>
<sequence>MKKVRLISLLFFSALMLFAVSCSDDDDPNNQEPEENTPRVFHIAARFDGKDSEVYMAAVEDLTKGSLSFKGNGYALNPVRSARVFTDDLGWVYVFDYGGGYLQKFSYNNGSYTKVKELDVAPVMGGIPHVRPWKINEETILIHNIIARDIEDEAMA</sequence>